<proteinExistence type="predicted"/>
<protein>
    <submittedName>
        <fullName evidence="3">Uncharacterized protein</fullName>
    </submittedName>
</protein>
<feature type="compositionally biased region" description="Gly residues" evidence="1">
    <location>
        <begin position="1"/>
        <end position="10"/>
    </location>
</feature>
<feature type="compositionally biased region" description="Low complexity" evidence="1">
    <location>
        <begin position="128"/>
        <end position="138"/>
    </location>
</feature>
<keyword evidence="2" id="KW-0812">Transmembrane</keyword>
<reference evidence="3" key="1">
    <citation type="journal article" date="2014" name="Genome Biol. Evol.">
        <title>Gene Loss Rather Than Gene Gain Is Associated with a Host Jump from Monocots to Dicots in the Smut Fungus Melanopsichium pennsylvanicum.</title>
        <authorList>
            <person name="Sharma R."/>
            <person name="Mishra B."/>
            <person name="Runge F."/>
            <person name="Thines M."/>
        </authorList>
    </citation>
    <scope>NUCLEOTIDE SEQUENCE</scope>
    <source>
        <strain evidence="3">4</strain>
    </source>
</reference>
<feature type="transmembrane region" description="Helical" evidence="2">
    <location>
        <begin position="160"/>
        <end position="181"/>
    </location>
</feature>
<evidence type="ECO:0000313" key="3">
    <source>
        <dbReference type="EMBL" id="CDI51664.1"/>
    </source>
</evidence>
<dbReference type="AlphaFoldDB" id="A0A077R429"/>
<dbReference type="EMBL" id="HG529513">
    <property type="protein sequence ID" value="CDI51664.1"/>
    <property type="molecule type" value="Genomic_DNA"/>
</dbReference>
<sequence>MTISTGGQGGSPPSTSSSSSSSSSAPAPQTSSAAPSSSSSSNNNNSGGSSSSPASASQTSAATPATQQSAASSNQNRPATSTSTSVSSIAAAASASASAAAASLLSSASISQASAEAAASAAAATLAGSSSSSSVTSTPTGANRANSSSGSKGNGGTTKVVVPIVVIAASLAIIAVLWTLIRRYRKNKAEQYEPSMAPIERSYHHRSMMGGAGGLTAGAAAFAVGGAASGLVRDRPRRDSYESYRAGRPMSALTEEEGEFSGVSPPMQEVTAYSAVGSANAPTSSRLRNYGNGEARLTDSMYVDRNTRHDVEPHYLSGNTGAVTPFSDEYGAYDVNYYDGSSNVGYNNRATRGIDAAGASSAGGRPYSPYADVQRGNSSGDDEAGYYDYDRASSSRRGGDPFVDTGRWSS</sequence>
<evidence type="ECO:0000256" key="2">
    <source>
        <dbReference type="SAM" id="Phobius"/>
    </source>
</evidence>
<organism evidence="3">
    <name type="scientific">Melanopsichium pennsylvanicum 4</name>
    <dbReference type="NCBI Taxonomy" id="1398559"/>
    <lineage>
        <taxon>Eukaryota</taxon>
        <taxon>Fungi</taxon>
        <taxon>Dikarya</taxon>
        <taxon>Basidiomycota</taxon>
        <taxon>Ustilaginomycotina</taxon>
        <taxon>Ustilaginomycetes</taxon>
        <taxon>Ustilaginales</taxon>
        <taxon>Ustilaginaceae</taxon>
        <taxon>Melanopsichium</taxon>
    </lineage>
</organism>
<evidence type="ECO:0000256" key="1">
    <source>
        <dbReference type="SAM" id="MobiDB-lite"/>
    </source>
</evidence>
<accession>A0A077R429</accession>
<keyword evidence="2" id="KW-1133">Transmembrane helix</keyword>
<feature type="compositionally biased region" description="Low complexity" evidence="1">
    <location>
        <begin position="11"/>
        <end position="83"/>
    </location>
</feature>
<keyword evidence="2" id="KW-0472">Membrane</keyword>
<name>A0A077R429_9BASI</name>
<feature type="compositionally biased region" description="Basic and acidic residues" evidence="1">
    <location>
        <begin position="388"/>
        <end position="399"/>
    </location>
</feature>
<feature type="region of interest" description="Disordered" evidence="1">
    <location>
        <begin position="357"/>
        <end position="410"/>
    </location>
</feature>
<feature type="region of interest" description="Disordered" evidence="1">
    <location>
        <begin position="1"/>
        <end position="83"/>
    </location>
</feature>
<feature type="transmembrane region" description="Helical" evidence="2">
    <location>
        <begin position="211"/>
        <end position="232"/>
    </location>
</feature>
<feature type="region of interest" description="Disordered" evidence="1">
    <location>
        <begin position="128"/>
        <end position="154"/>
    </location>
</feature>